<dbReference type="Proteomes" id="UP000694888">
    <property type="component" value="Unplaced"/>
</dbReference>
<dbReference type="InterPro" id="IPR038377">
    <property type="entry name" value="Na/Glc_symporter_sf"/>
</dbReference>
<keyword evidence="4 8" id="KW-1133">Transmembrane helix</keyword>
<sequence length="359" mass="40249">MSHSKAGCVFGASLKMTSFVLFIIPGMISRIFFPDEIACAEPNQCEEICGNKAGCSNIAYPLLVLRKLPEGVRGVMLAALLAALMSSLTSIFNSISSMFTMDIWRRFRRRASQHELMLVGRLCVLVVVGLSVLWIPIMEQFKGGQLWNYLQTVSACVSPPWCWVFLMAVFWKRTTEAGAFWGLIISTGVGIVRMVLEFVYPGPPCGSLEVDNRPSVLTEVHFLHFAIIISAVSVISTVIISLMTEPRPPEKLRRVTWWTRLDDLDPEETDSEDDFGVDEDEVPDASHDENKKQRGVAYTMYKWMCGVSDTPRPKLSPEEKLAIKRKMTDIREKPSVQTMLAVVAIILATVCTFLLGFFH</sequence>
<name>A0ABM0JJZ0_APLCA</name>
<organism evidence="9 10">
    <name type="scientific">Aplysia californica</name>
    <name type="common">California sea hare</name>
    <dbReference type="NCBI Taxonomy" id="6500"/>
    <lineage>
        <taxon>Eukaryota</taxon>
        <taxon>Metazoa</taxon>
        <taxon>Spiralia</taxon>
        <taxon>Lophotrochozoa</taxon>
        <taxon>Mollusca</taxon>
        <taxon>Gastropoda</taxon>
        <taxon>Heterobranchia</taxon>
        <taxon>Euthyneura</taxon>
        <taxon>Tectipleura</taxon>
        <taxon>Aplysiida</taxon>
        <taxon>Aplysioidea</taxon>
        <taxon>Aplysiidae</taxon>
        <taxon>Aplysia</taxon>
    </lineage>
</organism>
<comment type="subcellular location">
    <subcellularLocation>
        <location evidence="1">Membrane</location>
        <topology evidence="1">Multi-pass membrane protein</topology>
    </subcellularLocation>
</comment>
<evidence type="ECO:0000256" key="6">
    <source>
        <dbReference type="RuleBase" id="RU362091"/>
    </source>
</evidence>
<evidence type="ECO:0000256" key="8">
    <source>
        <dbReference type="SAM" id="Phobius"/>
    </source>
</evidence>
<evidence type="ECO:0000256" key="4">
    <source>
        <dbReference type="ARBA" id="ARBA00022989"/>
    </source>
</evidence>
<feature type="region of interest" description="Disordered" evidence="7">
    <location>
        <begin position="267"/>
        <end position="289"/>
    </location>
</feature>
<feature type="transmembrane region" description="Helical" evidence="8">
    <location>
        <begin position="149"/>
        <end position="171"/>
    </location>
</feature>
<feature type="transmembrane region" description="Helical" evidence="8">
    <location>
        <begin position="12"/>
        <end position="33"/>
    </location>
</feature>
<dbReference type="PANTHER" id="PTHR11819">
    <property type="entry name" value="SOLUTE CARRIER FAMILY 5"/>
    <property type="match status" value="1"/>
</dbReference>
<gene>
    <name evidence="10" type="primary">LOC101864374</name>
</gene>
<evidence type="ECO:0000256" key="3">
    <source>
        <dbReference type="ARBA" id="ARBA00022692"/>
    </source>
</evidence>
<keyword evidence="5 8" id="KW-0472">Membrane</keyword>
<feature type="transmembrane region" description="Helical" evidence="8">
    <location>
        <begin position="116"/>
        <end position="137"/>
    </location>
</feature>
<feature type="transmembrane region" description="Helical" evidence="8">
    <location>
        <begin position="220"/>
        <end position="244"/>
    </location>
</feature>
<dbReference type="PROSITE" id="PS50283">
    <property type="entry name" value="NA_SOLUT_SYMP_3"/>
    <property type="match status" value="1"/>
</dbReference>
<evidence type="ECO:0000256" key="2">
    <source>
        <dbReference type="ARBA" id="ARBA00006434"/>
    </source>
</evidence>
<evidence type="ECO:0000256" key="1">
    <source>
        <dbReference type="ARBA" id="ARBA00004141"/>
    </source>
</evidence>
<dbReference type="GeneID" id="101864374"/>
<protein>
    <submittedName>
        <fullName evidence="10">Sodium/glucose cotransporter 4</fullName>
    </submittedName>
</protein>
<evidence type="ECO:0000256" key="7">
    <source>
        <dbReference type="SAM" id="MobiDB-lite"/>
    </source>
</evidence>
<evidence type="ECO:0000256" key="5">
    <source>
        <dbReference type="ARBA" id="ARBA00023136"/>
    </source>
</evidence>
<keyword evidence="9" id="KW-1185">Reference proteome</keyword>
<feature type="transmembrane region" description="Helical" evidence="8">
    <location>
        <begin position="75"/>
        <end position="95"/>
    </location>
</feature>
<feature type="compositionally biased region" description="Acidic residues" evidence="7">
    <location>
        <begin position="267"/>
        <end position="283"/>
    </location>
</feature>
<evidence type="ECO:0000313" key="10">
    <source>
        <dbReference type="RefSeq" id="XP_005095447.2"/>
    </source>
</evidence>
<proteinExistence type="inferred from homology"/>
<dbReference type="InterPro" id="IPR001734">
    <property type="entry name" value="Na/solute_symporter"/>
</dbReference>
<keyword evidence="3 8" id="KW-0812">Transmembrane</keyword>
<dbReference type="Gene3D" id="1.20.1730.10">
    <property type="entry name" value="Sodium/glucose cotransporter"/>
    <property type="match status" value="1"/>
</dbReference>
<feature type="transmembrane region" description="Helical" evidence="8">
    <location>
        <begin position="336"/>
        <end position="358"/>
    </location>
</feature>
<comment type="similarity">
    <text evidence="2 6">Belongs to the sodium:solute symporter (SSF) (TC 2.A.21) family.</text>
</comment>
<accession>A0ABM0JJZ0</accession>
<feature type="transmembrane region" description="Helical" evidence="8">
    <location>
        <begin position="178"/>
        <end position="200"/>
    </location>
</feature>
<dbReference type="RefSeq" id="XP_005095447.2">
    <property type="nucleotide sequence ID" value="XM_005095390.2"/>
</dbReference>
<reference evidence="10" key="1">
    <citation type="submission" date="2025-08" db="UniProtKB">
        <authorList>
            <consortium name="RefSeq"/>
        </authorList>
    </citation>
    <scope>IDENTIFICATION</scope>
</reference>
<dbReference type="PANTHER" id="PTHR11819:SF195">
    <property type="entry name" value="SODIUM_GLUCOSE COTRANSPORTER 4"/>
    <property type="match status" value="1"/>
</dbReference>
<dbReference type="Pfam" id="PF00474">
    <property type="entry name" value="SSF"/>
    <property type="match status" value="1"/>
</dbReference>
<evidence type="ECO:0000313" key="9">
    <source>
        <dbReference type="Proteomes" id="UP000694888"/>
    </source>
</evidence>